<evidence type="ECO:0000313" key="1">
    <source>
        <dbReference type="EMBL" id="GFR77973.1"/>
    </source>
</evidence>
<dbReference type="EMBL" id="BMAT01008104">
    <property type="protein sequence ID" value="GFR77973.1"/>
    <property type="molecule type" value="Genomic_DNA"/>
</dbReference>
<protein>
    <submittedName>
        <fullName evidence="1">Uncharacterized protein</fullName>
    </submittedName>
</protein>
<sequence length="95" mass="10526">MGKLNLFCSPRGRCIEGKTEWFRERQASYLAALDGGRPVSNTVSSPRRRLGTASPLALPAVRLQIKSSSVKSMLQSRVDAAPRQGFYMYLKVTHA</sequence>
<dbReference type="AlphaFoldDB" id="A0AAV4FZ72"/>
<comment type="caution">
    <text evidence="1">The sequence shown here is derived from an EMBL/GenBank/DDBJ whole genome shotgun (WGS) entry which is preliminary data.</text>
</comment>
<name>A0AAV4FZ72_9GAST</name>
<keyword evidence="2" id="KW-1185">Reference proteome</keyword>
<reference evidence="1 2" key="1">
    <citation type="journal article" date="2021" name="Elife">
        <title>Chloroplast acquisition without the gene transfer in kleptoplastic sea slugs, Plakobranchus ocellatus.</title>
        <authorList>
            <person name="Maeda T."/>
            <person name="Takahashi S."/>
            <person name="Yoshida T."/>
            <person name="Shimamura S."/>
            <person name="Takaki Y."/>
            <person name="Nagai Y."/>
            <person name="Toyoda A."/>
            <person name="Suzuki Y."/>
            <person name="Arimoto A."/>
            <person name="Ishii H."/>
            <person name="Satoh N."/>
            <person name="Nishiyama T."/>
            <person name="Hasebe M."/>
            <person name="Maruyama T."/>
            <person name="Minagawa J."/>
            <person name="Obokata J."/>
            <person name="Shigenobu S."/>
        </authorList>
    </citation>
    <scope>NUCLEOTIDE SEQUENCE [LARGE SCALE GENOMIC DNA]</scope>
</reference>
<organism evidence="1 2">
    <name type="scientific">Elysia marginata</name>
    <dbReference type="NCBI Taxonomy" id="1093978"/>
    <lineage>
        <taxon>Eukaryota</taxon>
        <taxon>Metazoa</taxon>
        <taxon>Spiralia</taxon>
        <taxon>Lophotrochozoa</taxon>
        <taxon>Mollusca</taxon>
        <taxon>Gastropoda</taxon>
        <taxon>Heterobranchia</taxon>
        <taxon>Euthyneura</taxon>
        <taxon>Panpulmonata</taxon>
        <taxon>Sacoglossa</taxon>
        <taxon>Placobranchoidea</taxon>
        <taxon>Plakobranchidae</taxon>
        <taxon>Elysia</taxon>
    </lineage>
</organism>
<accession>A0AAV4FZ72</accession>
<gene>
    <name evidence="1" type="ORF">ElyMa_003983000</name>
</gene>
<dbReference type="Proteomes" id="UP000762676">
    <property type="component" value="Unassembled WGS sequence"/>
</dbReference>
<evidence type="ECO:0000313" key="2">
    <source>
        <dbReference type="Proteomes" id="UP000762676"/>
    </source>
</evidence>
<proteinExistence type="predicted"/>